<keyword evidence="1" id="KW-1133">Transmembrane helix</keyword>
<gene>
    <name evidence="3" type="ORF">H3Z74_00105</name>
</gene>
<evidence type="ECO:0000313" key="4">
    <source>
        <dbReference type="Proteomes" id="UP000516148"/>
    </source>
</evidence>
<dbReference type="KEGG" id="spap:H3Z74_00105"/>
<feature type="domain" description="Cytochrome c oxidase subunit IV bacterial aa3 type" evidence="2">
    <location>
        <begin position="2"/>
        <end position="28"/>
    </location>
</feature>
<proteinExistence type="predicted"/>
<dbReference type="Proteomes" id="UP000516148">
    <property type="component" value="Chromosome"/>
</dbReference>
<name>A0A7H0LQ39_9SPHN</name>
<dbReference type="AlphaFoldDB" id="A0A7H0LQ39"/>
<feature type="transmembrane region" description="Helical" evidence="1">
    <location>
        <begin position="12"/>
        <end position="34"/>
    </location>
</feature>
<evidence type="ECO:0000259" key="2">
    <source>
        <dbReference type="Pfam" id="PF07835"/>
    </source>
</evidence>
<organism evidence="3 4">
    <name type="scientific">Sphingomonas alpina</name>
    <dbReference type="NCBI Taxonomy" id="653931"/>
    <lineage>
        <taxon>Bacteria</taxon>
        <taxon>Pseudomonadati</taxon>
        <taxon>Pseudomonadota</taxon>
        <taxon>Alphaproteobacteria</taxon>
        <taxon>Sphingomonadales</taxon>
        <taxon>Sphingomonadaceae</taxon>
        <taxon>Sphingomonas</taxon>
    </lineage>
</organism>
<reference evidence="3 4" key="1">
    <citation type="submission" date="2020-09" db="EMBL/GenBank/DDBJ databases">
        <title>Sphingomonas sp., a new species isolated from pork steak.</title>
        <authorList>
            <person name="Heidler von Heilborn D."/>
        </authorList>
    </citation>
    <scope>NUCLEOTIDE SEQUENCE [LARGE SCALE GENOMIC DNA]</scope>
    <source>
        <strain evidence="4">S8-3T</strain>
    </source>
</reference>
<dbReference type="InterPro" id="IPR012422">
    <property type="entry name" value="Cyt_c_oxidase_su4_bac-aa3"/>
</dbReference>
<protein>
    <submittedName>
        <fullName evidence="3">Aa3-type cytochrome c oxidase subunit IV</fullName>
    </submittedName>
</protein>
<dbReference type="Pfam" id="PF07835">
    <property type="entry name" value="COX4_pro_2"/>
    <property type="match status" value="1"/>
</dbReference>
<sequence length="35" mass="3679">MKAHEATYHSIISLLKWGAVACAVIAAAVIWLIAG</sequence>
<evidence type="ECO:0000313" key="3">
    <source>
        <dbReference type="EMBL" id="QNQ11792.1"/>
    </source>
</evidence>
<keyword evidence="4" id="KW-1185">Reference proteome</keyword>
<dbReference type="InterPro" id="IPR036596">
    <property type="entry name" value="Cyt-C_aa3_sf"/>
</dbReference>
<dbReference type="SUPFAM" id="SSF81469">
    <property type="entry name" value="Bacterial aa3 type cytochrome c oxidase subunit IV"/>
    <property type="match status" value="1"/>
</dbReference>
<keyword evidence="1" id="KW-0812">Transmembrane</keyword>
<dbReference type="Gene3D" id="1.20.5.160">
    <property type="entry name" value="Bacterial aa3 type cytochrome c oxidase subunit IV"/>
    <property type="match status" value="1"/>
</dbReference>
<dbReference type="EMBL" id="CP061038">
    <property type="protein sequence ID" value="QNQ11792.1"/>
    <property type="molecule type" value="Genomic_DNA"/>
</dbReference>
<evidence type="ECO:0000256" key="1">
    <source>
        <dbReference type="SAM" id="Phobius"/>
    </source>
</evidence>
<keyword evidence="1" id="KW-0472">Membrane</keyword>
<accession>A0A7H0LQ39</accession>